<proteinExistence type="inferred from homology"/>
<dbReference type="PANTHER" id="PTHR43667">
    <property type="entry name" value="CYCLOPROPANE-FATTY-ACYL-PHOSPHOLIPID SYNTHASE"/>
    <property type="match status" value="1"/>
</dbReference>
<evidence type="ECO:0000256" key="6">
    <source>
        <dbReference type="PIRSR" id="PIRSR003085-1"/>
    </source>
</evidence>
<keyword evidence="5" id="KW-0443">Lipid metabolism</keyword>
<dbReference type="EMBL" id="JANX01000160">
    <property type="protein sequence ID" value="KGM33666.1"/>
    <property type="molecule type" value="Genomic_DNA"/>
</dbReference>
<dbReference type="Gene3D" id="3.40.50.150">
    <property type="entry name" value="Vaccinia Virus protein VP39"/>
    <property type="match status" value="1"/>
</dbReference>
<evidence type="ECO:0000256" key="4">
    <source>
        <dbReference type="ARBA" id="ARBA00022691"/>
    </source>
</evidence>
<dbReference type="OrthoDB" id="9782855at2"/>
<dbReference type="RefSeq" id="WP_034837942.1">
    <property type="nucleotide sequence ID" value="NZ_JANX01000160.1"/>
</dbReference>
<evidence type="ECO:0000256" key="2">
    <source>
        <dbReference type="ARBA" id="ARBA00022603"/>
    </source>
</evidence>
<dbReference type="InterPro" id="IPR003333">
    <property type="entry name" value="CMAS"/>
</dbReference>
<keyword evidence="4" id="KW-0949">S-adenosyl-L-methionine</keyword>
<protein>
    <submittedName>
        <fullName evidence="7">Cyclopropane-fatty-acyl-phospholipid synthase</fullName>
    </submittedName>
</protein>
<keyword evidence="3" id="KW-0808">Transferase</keyword>
<organism evidence="7 8">
    <name type="scientific">Inquilinus limosus MP06</name>
    <dbReference type="NCBI Taxonomy" id="1398085"/>
    <lineage>
        <taxon>Bacteria</taxon>
        <taxon>Pseudomonadati</taxon>
        <taxon>Pseudomonadota</taxon>
        <taxon>Alphaproteobacteria</taxon>
        <taxon>Rhodospirillales</taxon>
        <taxon>Rhodospirillaceae</taxon>
        <taxon>Inquilinus</taxon>
    </lineage>
</organism>
<dbReference type="Pfam" id="PF02353">
    <property type="entry name" value="CMAS"/>
    <property type="match status" value="1"/>
</dbReference>
<evidence type="ECO:0000256" key="3">
    <source>
        <dbReference type="ARBA" id="ARBA00022679"/>
    </source>
</evidence>
<reference evidence="7 8" key="1">
    <citation type="submission" date="2014-01" db="EMBL/GenBank/DDBJ databases">
        <title>Genome sequence determination for a cystic fibrosis isolate, Inquilinus limosus.</title>
        <authorList>
            <person name="Pino M."/>
            <person name="Di Conza J."/>
            <person name="Gutkind G."/>
        </authorList>
    </citation>
    <scope>NUCLEOTIDE SEQUENCE [LARGE SCALE GENOMIC DNA]</scope>
    <source>
        <strain evidence="7 8">MP06</strain>
    </source>
</reference>
<dbReference type="GO" id="GO:0032259">
    <property type="term" value="P:methylation"/>
    <property type="evidence" value="ECO:0007669"/>
    <property type="project" value="UniProtKB-KW"/>
</dbReference>
<comment type="caution">
    <text evidence="7">The sequence shown here is derived from an EMBL/GenBank/DDBJ whole genome shotgun (WGS) entry which is preliminary data.</text>
</comment>
<dbReference type="CDD" id="cd02440">
    <property type="entry name" value="AdoMet_MTases"/>
    <property type="match status" value="1"/>
</dbReference>
<dbReference type="Proteomes" id="UP000029995">
    <property type="component" value="Unassembled WGS sequence"/>
</dbReference>
<evidence type="ECO:0000256" key="5">
    <source>
        <dbReference type="ARBA" id="ARBA00023098"/>
    </source>
</evidence>
<dbReference type="SUPFAM" id="SSF53335">
    <property type="entry name" value="S-adenosyl-L-methionine-dependent methyltransferases"/>
    <property type="match status" value="1"/>
</dbReference>
<feature type="active site" evidence="6">
    <location>
        <position position="366"/>
    </location>
</feature>
<dbReference type="AlphaFoldDB" id="A0A0A0D4N6"/>
<evidence type="ECO:0000313" key="8">
    <source>
        <dbReference type="Proteomes" id="UP000029995"/>
    </source>
</evidence>
<evidence type="ECO:0000313" key="7">
    <source>
        <dbReference type="EMBL" id="KGM33666.1"/>
    </source>
</evidence>
<accession>A0A0A0D4N6</accession>
<keyword evidence="2" id="KW-0489">Methyltransferase</keyword>
<gene>
    <name evidence="7" type="ORF">P409_14540</name>
</gene>
<dbReference type="GO" id="GO:0008168">
    <property type="term" value="F:methyltransferase activity"/>
    <property type="evidence" value="ECO:0007669"/>
    <property type="project" value="UniProtKB-KW"/>
</dbReference>
<comment type="similarity">
    <text evidence="1">Belongs to the CFA/CMAS family.</text>
</comment>
<sequence length="411" mass="46631">MRLLSHMLSRFVQAGRLRVTDAGGVAHDFAGKQPGPFASVRLHDPALHRKLFTAPALAVGEAYMDGTLTLEDGTTLRDLFALYGHNFQALDGYPLQALLNSVGRRLRRLQQYNPVGKAQEHVAHHYDLSRELFELFLDEDMQYSCAYFGEGVRSIEEAQVAKKRHIAAKLLLDDAKSVLDIGCGWGGMAMTLAELAPVEVTGVTLSVEQQKLAQERAARRGLGNRVKFELLDYRKLDQRFDRIVSVGMFEHVGASYYDEFFGKVRELLAEDGVMLLHSIGRMTPPGNTGAWLRKYIFPGGYVPALSEVMAAVERQGLWVTDIEILRVHYADTLAAWNERFQAQRERIARLYDERFCRMWEFYLLGCENEFRMGTCMVFQMQLARKRDAAPLTRDYITDTERRYATMAAAAE</sequence>
<dbReference type="PIRSF" id="PIRSF003085">
    <property type="entry name" value="CMAS"/>
    <property type="match status" value="1"/>
</dbReference>
<dbReference type="InterPro" id="IPR029063">
    <property type="entry name" value="SAM-dependent_MTases_sf"/>
</dbReference>
<dbReference type="GO" id="GO:0008610">
    <property type="term" value="P:lipid biosynthetic process"/>
    <property type="evidence" value="ECO:0007669"/>
    <property type="project" value="InterPro"/>
</dbReference>
<dbReference type="InterPro" id="IPR050723">
    <property type="entry name" value="CFA/CMAS"/>
</dbReference>
<dbReference type="PANTHER" id="PTHR43667:SF1">
    <property type="entry name" value="CYCLOPROPANE-FATTY-ACYL-PHOSPHOLIPID SYNTHASE"/>
    <property type="match status" value="1"/>
</dbReference>
<evidence type="ECO:0000256" key="1">
    <source>
        <dbReference type="ARBA" id="ARBA00010815"/>
    </source>
</evidence>
<name>A0A0A0D4N6_9PROT</name>